<dbReference type="SUPFAM" id="SSF57667">
    <property type="entry name" value="beta-beta-alpha zinc fingers"/>
    <property type="match status" value="1"/>
</dbReference>
<name>A0A9C6X9S5_FRAOC</name>
<protein>
    <submittedName>
        <fullName evidence="5">Uncharacterized protein LOC113215059</fullName>
    </submittedName>
</protein>
<dbReference type="InterPro" id="IPR043502">
    <property type="entry name" value="DNA/RNA_pol_sf"/>
</dbReference>
<gene>
    <name evidence="5" type="primary">LOC113215059</name>
</gene>
<feature type="domain" description="C2H2-type" evidence="3">
    <location>
        <begin position="3"/>
        <end position="31"/>
    </location>
</feature>
<dbReference type="InterPro" id="IPR036236">
    <property type="entry name" value="Znf_C2H2_sf"/>
</dbReference>
<keyword evidence="1" id="KW-0479">Metal-binding</keyword>
<keyword evidence="4" id="KW-1185">Reference proteome</keyword>
<dbReference type="InterPro" id="IPR044925">
    <property type="entry name" value="His-Me_finger_sf"/>
</dbReference>
<dbReference type="InterPro" id="IPR013087">
    <property type="entry name" value="Znf_C2H2_type"/>
</dbReference>
<dbReference type="GeneID" id="113215059"/>
<feature type="region of interest" description="Disordered" evidence="2">
    <location>
        <begin position="26"/>
        <end position="49"/>
    </location>
</feature>
<dbReference type="Gene3D" id="3.30.160.60">
    <property type="entry name" value="Classic Zinc Finger"/>
    <property type="match status" value="2"/>
</dbReference>
<proteinExistence type="predicted"/>
<keyword evidence="1" id="KW-0862">Zinc</keyword>
<reference evidence="5" key="1">
    <citation type="submission" date="2025-08" db="UniProtKB">
        <authorList>
            <consortium name="RefSeq"/>
        </authorList>
    </citation>
    <scope>IDENTIFICATION</scope>
    <source>
        <tissue evidence="5">Whole organism</tissue>
    </source>
</reference>
<dbReference type="PROSITE" id="PS00028">
    <property type="entry name" value="ZINC_FINGER_C2H2_1"/>
    <property type="match status" value="2"/>
</dbReference>
<evidence type="ECO:0000259" key="3">
    <source>
        <dbReference type="PROSITE" id="PS50157"/>
    </source>
</evidence>
<dbReference type="PANTHER" id="PTHR31511">
    <property type="entry name" value="PROTEIN CBG23764"/>
    <property type="match status" value="1"/>
</dbReference>
<dbReference type="SMART" id="SM00355">
    <property type="entry name" value="ZnF_C2H2"/>
    <property type="match status" value="6"/>
</dbReference>
<evidence type="ECO:0000313" key="5">
    <source>
        <dbReference type="RefSeq" id="XP_052131662.1"/>
    </source>
</evidence>
<dbReference type="PANTHER" id="PTHR31511:SF12">
    <property type="entry name" value="RHO TERMINATION FACTOR N-TERMINAL DOMAIN-CONTAINING PROTEIN"/>
    <property type="match status" value="1"/>
</dbReference>
<organism evidence="4 5">
    <name type="scientific">Frankliniella occidentalis</name>
    <name type="common">Western flower thrips</name>
    <name type="synonym">Euthrips occidentalis</name>
    <dbReference type="NCBI Taxonomy" id="133901"/>
    <lineage>
        <taxon>Eukaryota</taxon>
        <taxon>Metazoa</taxon>
        <taxon>Ecdysozoa</taxon>
        <taxon>Arthropoda</taxon>
        <taxon>Hexapoda</taxon>
        <taxon>Insecta</taxon>
        <taxon>Pterygota</taxon>
        <taxon>Neoptera</taxon>
        <taxon>Paraneoptera</taxon>
        <taxon>Thysanoptera</taxon>
        <taxon>Terebrantia</taxon>
        <taxon>Thripoidea</taxon>
        <taxon>Thripidae</taxon>
        <taxon>Frankliniella</taxon>
    </lineage>
</organism>
<dbReference type="GO" id="GO:0071897">
    <property type="term" value="P:DNA biosynthetic process"/>
    <property type="evidence" value="ECO:0007669"/>
    <property type="project" value="UniProtKB-ARBA"/>
</dbReference>
<dbReference type="GO" id="GO:0008270">
    <property type="term" value="F:zinc ion binding"/>
    <property type="evidence" value="ECO:0007669"/>
    <property type="project" value="UniProtKB-KW"/>
</dbReference>
<keyword evidence="1" id="KW-0863">Zinc-finger</keyword>
<dbReference type="Proteomes" id="UP000504606">
    <property type="component" value="Unplaced"/>
</dbReference>
<dbReference type="SUPFAM" id="SSF54060">
    <property type="entry name" value="His-Me finger endonucleases"/>
    <property type="match status" value="1"/>
</dbReference>
<dbReference type="OrthoDB" id="8191949at2759"/>
<dbReference type="KEGG" id="foc:113215059"/>
<evidence type="ECO:0000313" key="4">
    <source>
        <dbReference type="Proteomes" id="UP000504606"/>
    </source>
</evidence>
<accession>A0A9C6X9S5</accession>
<dbReference type="SUPFAM" id="SSF56672">
    <property type="entry name" value="DNA/RNA polymerases"/>
    <property type="match status" value="1"/>
</dbReference>
<feature type="non-terminal residue" evidence="5">
    <location>
        <position position="1427"/>
    </location>
</feature>
<feature type="domain" description="C2H2-type" evidence="3">
    <location>
        <begin position="81"/>
        <end position="109"/>
    </location>
</feature>
<evidence type="ECO:0000256" key="1">
    <source>
        <dbReference type="PROSITE-ProRule" id="PRU00042"/>
    </source>
</evidence>
<sequence length="1427" mass="165005">MARKCAWCGEAFSDGEVLLRHIEERHAPPSTSVAGKDQQSETVLRRKKKSGGKVQCDKCGKSMLRSSLRGHLQHVHRTQDIKCDTCGGTFNRVYELRMHKRVGRCGSRISMLKQKRKGVECKSLQCPKCRVAFKTIAKLTRHKLRKHPQPHARYVCVHCRKTFRSVGMRARHVLGCDKRRQRVDRYQRLRSRFMSGAAAVQEDTEESAWETRTAVQGNARIHLLHITHQDDLQMTCISNKSEISKVLKKDMQDLKRIKWYMTAHMKIQEGEKQAVGDSDIRYMRCAPIIILREDEVEDSVKQGIQGVLLSFENSSQEGSNILYERVEKIEVRVCKYAAIRGSSYLPLPNWLKNSRKGLINIQNFDDEKCFKYCIVAGINLPQRHPERVAHYRGNRGVPINMQGIKYPVRVTQISKFEGQNRNIAVSVFGLEEEKHIVPLRISKVPDRPHHIRMLLITSEEGESHYVLITDLSKLLGHSHNHHARLYYCDNCLTPMQSRVRRDEHQVRCLHFEAQAVRLPSEEDNILKFRNYGHQALHDYVIYCDLESMVVPYDTVLPDPQRSATSKTHVHKTCGFCYIVVGKDGKLVKEPVLQHGGDDVAKRLLMCLKEEERNIMENLRGVDWPLDMTEASEKAFQEATHCYMCNDPVPRQGVPKCRDHDHQIEVDNYRGCACSRCNLNLKRKQFIPVYFHCMSRYDIHFLISAIGELSDGTDLSCIPRTKERYVAVTWGNLRILDTFNFLSSPLEKLVADLKKEDLTLLIEMYPDEEKRELLSRKGVYPYSYFQEESTFLEKKLPPKECFKNDLTGEHISDEDYSHAQNVFKTFNMENLWDFHDAYLLSDVLLLGSTFETYRRSTMKHFKLDCAYYYSGPGLSWDAALLFTGQELSLITDIDIHEMVEQTVRGGVSIITHRLMEFNNPRLPNFDPSKEITWGLYADANNLYGLSLARNNPVSGFRFLTRQEINELDVMKIEENDSQGYILEVDLSYPPSLHKEHDAFCLAPEHYIPQYEELSPLQKRMIRMYNLPKKCNRKLIPNLKDKSKYCVYGETLKLYVSLGLKITHVHRVIKFEQKAWLAPYIMYNTEMRKKATSSFEKSLWKLYNNSVFGKTMESVRKRRNVDFTKQNAKFLKLVRSPLFHSFEIFDNDLVAVERRKGCVKLDRPIAIGAVVLDTSKAWMYNCYYNVLKKKFGSNVVSLLSDTDAWILSIKTEDLYKDLEELKAHFDFSDYPPENVLYSTENKKVMGKFKDELNGAVLAGVVGLRPKMYSFKTGDMMKCVAKGVPRSAVKNQLNYDDYKDCILKLKQKSVTFSRICTDQKHHVFTAFSTKRALSCYDDKRYISSNNKDTYAFGSVHIAELNEYDDDVSSDDEGAANLEELVDMLDLHVLPHSGDLENYDECETNRLCIVARSPLPWQNMEVAHSAVLVVR</sequence>
<dbReference type="RefSeq" id="XP_052131662.1">
    <property type="nucleotide sequence ID" value="XM_052275702.1"/>
</dbReference>
<dbReference type="PROSITE" id="PS50157">
    <property type="entry name" value="ZINC_FINGER_C2H2_2"/>
    <property type="match status" value="2"/>
</dbReference>
<evidence type="ECO:0000256" key="2">
    <source>
        <dbReference type="SAM" id="MobiDB-lite"/>
    </source>
</evidence>